<reference evidence="2 3" key="1">
    <citation type="submission" date="2020-08" db="EMBL/GenBank/DDBJ databases">
        <title>Genomic Encyclopedia of Type Strains, Phase IV (KMG-IV): sequencing the most valuable type-strain genomes for metagenomic binning, comparative biology and taxonomic classification.</title>
        <authorList>
            <person name="Goeker M."/>
        </authorList>
    </citation>
    <scope>NUCLEOTIDE SEQUENCE [LARGE SCALE GENOMIC DNA]</scope>
    <source>
        <strain evidence="2 3">DSM 24661</strain>
    </source>
</reference>
<dbReference type="Proteomes" id="UP000559117">
    <property type="component" value="Unassembled WGS sequence"/>
</dbReference>
<comment type="caution">
    <text evidence="2">The sequence shown here is derived from an EMBL/GenBank/DDBJ whole genome shotgun (WGS) entry which is preliminary data.</text>
</comment>
<dbReference type="AlphaFoldDB" id="A0A840USV3"/>
<dbReference type="EMBL" id="JACHFH010000006">
    <property type="protein sequence ID" value="MBB5335585.1"/>
    <property type="molecule type" value="Genomic_DNA"/>
</dbReference>
<gene>
    <name evidence="2" type="ORF">HNR32_000712</name>
</gene>
<name>A0A840USV3_9FIRM</name>
<accession>A0A840USV3</accession>
<proteinExistence type="predicted"/>
<keyword evidence="3" id="KW-1185">Reference proteome</keyword>
<evidence type="ECO:0000256" key="1">
    <source>
        <dbReference type="SAM" id="MobiDB-lite"/>
    </source>
</evidence>
<organism evidence="2 3">
    <name type="scientific">Pectinatus brassicae</name>
    <dbReference type="NCBI Taxonomy" id="862415"/>
    <lineage>
        <taxon>Bacteria</taxon>
        <taxon>Bacillati</taxon>
        <taxon>Bacillota</taxon>
        <taxon>Negativicutes</taxon>
        <taxon>Selenomonadales</taxon>
        <taxon>Selenomonadaceae</taxon>
        <taxon>Pectinatus</taxon>
    </lineage>
</organism>
<evidence type="ECO:0000313" key="2">
    <source>
        <dbReference type="EMBL" id="MBB5335585.1"/>
    </source>
</evidence>
<dbReference type="RefSeq" id="WP_183859699.1">
    <property type="nucleotide sequence ID" value="NZ_JACHFH010000006.1"/>
</dbReference>
<evidence type="ECO:0000313" key="3">
    <source>
        <dbReference type="Proteomes" id="UP000559117"/>
    </source>
</evidence>
<feature type="region of interest" description="Disordered" evidence="1">
    <location>
        <begin position="22"/>
        <end position="46"/>
    </location>
</feature>
<sequence length="163" mass="17979">MDTFIIIAALALFIISSLGNSKKNQSSKKRLPPIKNPAPQSTSNHKKTYDYMLNKNSAPKTKKIPDIITEEKSTESSRVFTTKNTDAKTPMALSTSVSFNSSTLASPADTLTETISTAAKQQNLSIDIHRQAVLQAITYAEVLSPPKSLKYLTRFGIKRFPMK</sequence>
<protein>
    <submittedName>
        <fullName evidence="2">ABC-type antimicrobial peptide transport system permease subunit</fullName>
    </submittedName>
</protein>